<dbReference type="VEuPathDB" id="FungiDB:PPTG_23270"/>
<sequence>MWNEVESQQAVADIDEAIKWITTIDFSLGVGSFTVIQDLQFRPKLTSLPLSFESVSVPGLHASGYMKPLDYDNGFHVGVGYTNGYV</sequence>
<name>W2Q2P5_PHYN3</name>
<organism evidence="1 2">
    <name type="scientific">Phytophthora nicotianae (strain INRA-310)</name>
    <name type="common">Phytophthora parasitica</name>
    <dbReference type="NCBI Taxonomy" id="761204"/>
    <lineage>
        <taxon>Eukaryota</taxon>
        <taxon>Sar</taxon>
        <taxon>Stramenopiles</taxon>
        <taxon>Oomycota</taxon>
        <taxon>Peronosporomycetes</taxon>
        <taxon>Peronosporales</taxon>
        <taxon>Peronosporaceae</taxon>
        <taxon>Phytophthora</taxon>
    </lineage>
</organism>
<dbReference type="EMBL" id="KI669594">
    <property type="protein sequence ID" value="ETN06784.1"/>
    <property type="molecule type" value="Genomic_DNA"/>
</dbReference>
<dbReference type="RefSeq" id="XP_008907752.1">
    <property type="nucleotide sequence ID" value="XM_008909504.1"/>
</dbReference>
<dbReference type="GeneID" id="20191869"/>
<accession>W2Q2P5</accession>
<evidence type="ECO:0000313" key="1">
    <source>
        <dbReference type="EMBL" id="ETN06784.1"/>
    </source>
</evidence>
<dbReference type="AlphaFoldDB" id="W2Q2P5"/>
<gene>
    <name evidence="1" type="ORF">PPTG_23270</name>
</gene>
<reference evidence="2" key="1">
    <citation type="submission" date="2011-12" db="EMBL/GenBank/DDBJ databases">
        <authorList>
            <consortium name="The Broad Institute Genome Sequencing Platform"/>
            <person name="Russ C."/>
            <person name="Tyler B."/>
            <person name="Panabieres F."/>
            <person name="Shan W."/>
            <person name="Tripathy S."/>
            <person name="Grunwald N."/>
            <person name="Machado M."/>
            <person name="Young S.K."/>
            <person name="Zeng Q."/>
            <person name="Gargeya S."/>
            <person name="Fitzgerald M."/>
            <person name="Haas B."/>
            <person name="Abouelleil A."/>
            <person name="Alvarado L."/>
            <person name="Arachchi H.M."/>
            <person name="Berlin A."/>
            <person name="Chapman S.B."/>
            <person name="Gearin G."/>
            <person name="Goldberg J."/>
            <person name="Griggs A."/>
            <person name="Gujja S."/>
            <person name="Hansen M."/>
            <person name="Heiman D."/>
            <person name="Howarth C."/>
            <person name="Larimer J."/>
            <person name="Lui A."/>
            <person name="MacDonald P.J.P."/>
            <person name="McCowen C."/>
            <person name="Montmayeur A."/>
            <person name="Murphy C."/>
            <person name="Neiman D."/>
            <person name="Pearson M."/>
            <person name="Priest M."/>
            <person name="Roberts A."/>
            <person name="Saif S."/>
            <person name="Shea T."/>
            <person name="Sisk P."/>
            <person name="Stolte C."/>
            <person name="Sykes S."/>
            <person name="Wortman J."/>
            <person name="Nusbaum C."/>
            <person name="Birren B."/>
        </authorList>
    </citation>
    <scope>NUCLEOTIDE SEQUENCE [LARGE SCALE GENOMIC DNA]</scope>
    <source>
        <strain evidence="2">INRA-310</strain>
    </source>
</reference>
<protein>
    <submittedName>
        <fullName evidence="1">Uncharacterized protein</fullName>
    </submittedName>
</protein>
<evidence type="ECO:0000313" key="2">
    <source>
        <dbReference type="Proteomes" id="UP000018817"/>
    </source>
</evidence>
<dbReference type="Proteomes" id="UP000018817">
    <property type="component" value="Unassembled WGS sequence"/>
</dbReference>
<reference evidence="1 2" key="2">
    <citation type="submission" date="2013-11" db="EMBL/GenBank/DDBJ databases">
        <title>The Genome Sequence of Phytophthora parasitica INRA-310.</title>
        <authorList>
            <consortium name="The Broad Institute Genomics Platform"/>
            <person name="Russ C."/>
            <person name="Tyler B."/>
            <person name="Panabieres F."/>
            <person name="Shan W."/>
            <person name="Tripathy S."/>
            <person name="Grunwald N."/>
            <person name="Machado M."/>
            <person name="Johnson C.S."/>
            <person name="Arredondo F."/>
            <person name="Hong C."/>
            <person name="Coffey M."/>
            <person name="Young S.K."/>
            <person name="Zeng Q."/>
            <person name="Gargeya S."/>
            <person name="Fitzgerald M."/>
            <person name="Abouelleil A."/>
            <person name="Alvarado L."/>
            <person name="Chapman S.B."/>
            <person name="Gainer-Dewar J."/>
            <person name="Goldberg J."/>
            <person name="Griggs A."/>
            <person name="Gujja S."/>
            <person name="Hansen M."/>
            <person name="Howarth C."/>
            <person name="Imamovic A."/>
            <person name="Ireland A."/>
            <person name="Larimer J."/>
            <person name="McCowan C."/>
            <person name="Murphy C."/>
            <person name="Pearson M."/>
            <person name="Poon T.W."/>
            <person name="Priest M."/>
            <person name="Roberts A."/>
            <person name="Saif S."/>
            <person name="Shea T."/>
            <person name="Sykes S."/>
            <person name="Wortman J."/>
            <person name="Nusbaum C."/>
            <person name="Birren B."/>
        </authorList>
    </citation>
    <scope>NUCLEOTIDE SEQUENCE [LARGE SCALE GENOMIC DNA]</scope>
    <source>
        <strain evidence="1 2">INRA-310</strain>
    </source>
</reference>
<proteinExistence type="predicted"/>